<accession>A0ABN1R9T0</accession>
<name>A0ABN1R9T0_9ACTN</name>
<evidence type="ECO:0000313" key="2">
    <source>
        <dbReference type="EMBL" id="GAA0953923.1"/>
    </source>
</evidence>
<reference evidence="2 3" key="1">
    <citation type="journal article" date="2019" name="Int. J. Syst. Evol. Microbiol.">
        <title>The Global Catalogue of Microorganisms (GCM) 10K type strain sequencing project: providing services to taxonomists for standard genome sequencing and annotation.</title>
        <authorList>
            <consortium name="The Broad Institute Genomics Platform"/>
            <consortium name="The Broad Institute Genome Sequencing Center for Infectious Disease"/>
            <person name="Wu L."/>
            <person name="Ma J."/>
        </authorList>
    </citation>
    <scope>NUCLEOTIDE SEQUENCE [LARGE SCALE GENOMIC DNA]</scope>
    <source>
        <strain evidence="2 3">JCM 10696</strain>
    </source>
</reference>
<evidence type="ECO:0000256" key="1">
    <source>
        <dbReference type="SAM" id="MobiDB-lite"/>
    </source>
</evidence>
<organism evidence="2 3">
    <name type="scientific">Actinocorallia libanotica</name>
    <dbReference type="NCBI Taxonomy" id="46162"/>
    <lineage>
        <taxon>Bacteria</taxon>
        <taxon>Bacillati</taxon>
        <taxon>Actinomycetota</taxon>
        <taxon>Actinomycetes</taxon>
        <taxon>Streptosporangiales</taxon>
        <taxon>Thermomonosporaceae</taxon>
        <taxon>Actinocorallia</taxon>
    </lineage>
</organism>
<dbReference type="EMBL" id="BAAAHH010000014">
    <property type="protein sequence ID" value="GAA0953923.1"/>
    <property type="molecule type" value="Genomic_DNA"/>
</dbReference>
<feature type="compositionally biased region" description="Basic and acidic residues" evidence="1">
    <location>
        <begin position="7"/>
        <end position="18"/>
    </location>
</feature>
<proteinExistence type="predicted"/>
<protein>
    <submittedName>
        <fullName evidence="2">Uncharacterized protein</fullName>
    </submittedName>
</protein>
<feature type="region of interest" description="Disordered" evidence="1">
    <location>
        <begin position="1"/>
        <end position="53"/>
    </location>
</feature>
<dbReference type="RefSeq" id="WP_344242042.1">
    <property type="nucleotide sequence ID" value="NZ_BAAAHH010000014.1"/>
</dbReference>
<gene>
    <name evidence="2" type="ORF">GCM10009550_36520</name>
</gene>
<sequence>MARLSRNKIEEGAQAERRRSAKNKINRQPQPPVKTGREEAAKKSLPLRRGKGR</sequence>
<comment type="caution">
    <text evidence="2">The sequence shown here is derived from an EMBL/GenBank/DDBJ whole genome shotgun (WGS) entry which is preliminary data.</text>
</comment>
<dbReference type="Proteomes" id="UP001500665">
    <property type="component" value="Unassembled WGS sequence"/>
</dbReference>
<evidence type="ECO:0000313" key="3">
    <source>
        <dbReference type="Proteomes" id="UP001500665"/>
    </source>
</evidence>
<keyword evidence="3" id="KW-1185">Reference proteome</keyword>